<keyword evidence="9 10" id="KW-0472">Membrane</keyword>
<dbReference type="InterPro" id="IPR037066">
    <property type="entry name" value="Plug_dom_sf"/>
</dbReference>
<name>A0ABW9J746_9SPHI</name>
<keyword evidence="4" id="KW-1003">Cell membrane</keyword>
<dbReference type="NCBIfam" id="TIGR01352">
    <property type="entry name" value="tonB_Cterm"/>
    <property type="match status" value="1"/>
</dbReference>
<gene>
    <name evidence="12" type="ORF">E6A44_010205</name>
</gene>
<keyword evidence="7" id="KW-0653">Protein transport</keyword>
<keyword evidence="6 10" id="KW-0812">Transmembrane</keyword>
<organism evidence="12 13">
    <name type="scientific">Pedobacter ureilyticus</name>
    <dbReference type="NCBI Taxonomy" id="1393051"/>
    <lineage>
        <taxon>Bacteria</taxon>
        <taxon>Pseudomonadati</taxon>
        <taxon>Bacteroidota</taxon>
        <taxon>Sphingobacteriia</taxon>
        <taxon>Sphingobacteriales</taxon>
        <taxon>Sphingobacteriaceae</taxon>
        <taxon>Pedobacter</taxon>
    </lineage>
</organism>
<feature type="transmembrane region" description="Helical" evidence="10">
    <location>
        <begin position="6"/>
        <end position="24"/>
    </location>
</feature>
<feature type="domain" description="TonB C-terminal" evidence="11">
    <location>
        <begin position="463"/>
        <end position="559"/>
    </location>
</feature>
<accession>A0ABW9J746</accession>
<reference evidence="12 13" key="1">
    <citation type="submission" date="2024-12" db="EMBL/GenBank/DDBJ databases">
        <authorList>
            <person name="Hu S."/>
        </authorList>
    </citation>
    <scope>NUCLEOTIDE SEQUENCE [LARGE SCALE GENOMIC DNA]</scope>
    <source>
        <strain evidence="12 13">THG-T11</strain>
    </source>
</reference>
<evidence type="ECO:0000259" key="11">
    <source>
        <dbReference type="PROSITE" id="PS52015"/>
    </source>
</evidence>
<evidence type="ECO:0000256" key="3">
    <source>
        <dbReference type="ARBA" id="ARBA00022448"/>
    </source>
</evidence>
<keyword evidence="5" id="KW-0997">Cell inner membrane</keyword>
<dbReference type="PROSITE" id="PS52015">
    <property type="entry name" value="TONB_CTD"/>
    <property type="match status" value="1"/>
</dbReference>
<evidence type="ECO:0000313" key="12">
    <source>
        <dbReference type="EMBL" id="MFN0255945.1"/>
    </source>
</evidence>
<feature type="transmembrane region" description="Helical" evidence="10">
    <location>
        <begin position="36"/>
        <end position="53"/>
    </location>
</feature>
<dbReference type="Pfam" id="PF03544">
    <property type="entry name" value="TonB_C"/>
    <property type="match status" value="1"/>
</dbReference>
<evidence type="ECO:0000256" key="5">
    <source>
        <dbReference type="ARBA" id="ARBA00022519"/>
    </source>
</evidence>
<evidence type="ECO:0000256" key="10">
    <source>
        <dbReference type="SAM" id="Phobius"/>
    </source>
</evidence>
<feature type="transmembrane region" description="Helical" evidence="10">
    <location>
        <begin position="91"/>
        <end position="112"/>
    </location>
</feature>
<evidence type="ECO:0000313" key="13">
    <source>
        <dbReference type="Proteomes" id="UP001517247"/>
    </source>
</evidence>
<evidence type="ECO:0000256" key="7">
    <source>
        <dbReference type="ARBA" id="ARBA00022927"/>
    </source>
</evidence>
<dbReference type="PANTHER" id="PTHR33446:SF2">
    <property type="entry name" value="PROTEIN TONB"/>
    <property type="match status" value="1"/>
</dbReference>
<dbReference type="RefSeq" id="WP_138723054.1">
    <property type="nucleotide sequence ID" value="NZ_SSHJ02000006.1"/>
</dbReference>
<dbReference type="PANTHER" id="PTHR33446">
    <property type="entry name" value="PROTEIN TONB-RELATED"/>
    <property type="match status" value="1"/>
</dbReference>
<dbReference type="Proteomes" id="UP001517247">
    <property type="component" value="Unassembled WGS sequence"/>
</dbReference>
<protein>
    <submittedName>
        <fullName evidence="12">TonB family protein</fullName>
    </submittedName>
</protein>
<dbReference type="InterPro" id="IPR006260">
    <property type="entry name" value="TonB/TolA_C"/>
</dbReference>
<dbReference type="SUPFAM" id="SSF56935">
    <property type="entry name" value="Porins"/>
    <property type="match status" value="1"/>
</dbReference>
<evidence type="ECO:0000256" key="1">
    <source>
        <dbReference type="ARBA" id="ARBA00004383"/>
    </source>
</evidence>
<dbReference type="CDD" id="cd07341">
    <property type="entry name" value="M56_BlaR1_MecR1_like"/>
    <property type="match status" value="1"/>
</dbReference>
<dbReference type="Pfam" id="PF05569">
    <property type="entry name" value="Peptidase_M56"/>
    <property type="match status" value="1"/>
</dbReference>
<dbReference type="InterPro" id="IPR008756">
    <property type="entry name" value="Peptidase_M56"/>
</dbReference>
<keyword evidence="13" id="KW-1185">Reference proteome</keyword>
<comment type="subcellular location">
    <subcellularLocation>
        <location evidence="1">Cell inner membrane</location>
        <topology evidence="1">Single-pass membrane protein</topology>
        <orientation evidence="1">Periplasmic side</orientation>
    </subcellularLocation>
</comment>
<dbReference type="InterPro" id="IPR037682">
    <property type="entry name" value="TonB_C"/>
</dbReference>
<dbReference type="InterPro" id="IPR051045">
    <property type="entry name" value="TonB-dependent_transducer"/>
</dbReference>
<dbReference type="SUPFAM" id="SSF74653">
    <property type="entry name" value="TolA/TonB C-terminal domain"/>
    <property type="match status" value="1"/>
</dbReference>
<keyword evidence="3" id="KW-0813">Transport</keyword>
<keyword evidence="8 10" id="KW-1133">Transmembrane helix</keyword>
<evidence type="ECO:0000256" key="6">
    <source>
        <dbReference type="ARBA" id="ARBA00022692"/>
    </source>
</evidence>
<feature type="transmembrane region" description="Helical" evidence="10">
    <location>
        <begin position="164"/>
        <end position="183"/>
    </location>
</feature>
<evidence type="ECO:0000256" key="2">
    <source>
        <dbReference type="ARBA" id="ARBA00006555"/>
    </source>
</evidence>
<evidence type="ECO:0000256" key="8">
    <source>
        <dbReference type="ARBA" id="ARBA00022989"/>
    </source>
</evidence>
<sequence length="653" mass="73997">MSWSHYLLQVNIYLVVFYAFYRLLLAKETYFILNRIYLICSGLISLALPFIQVDWFGKQEISQQIYVQVDQLNQLLVQGKLPLEEAERFNWGSLIVLVYLLGVAFFIIRFAIQLMAVKKMLKGIKSGLAFSFWKKKVVAQNLPGVETVNHHEDIHIKQLHTFDVIFFELLGILTWFNPIIYLYKETVKNIHEYLADEAAAEFQGDKEAYSMLLLNQAFGVNVNSLTNGFFKKSMIKKRIFMLYKERSRKTAIIKYGIVVPLFAAALLLSSATISKNKQILATAEKIKLEDVKEVVAEALELPKEKSVELNLTETKVKFPTPKAGKDGGAESFYKFLGNNIKYPSTAADNSIQGNLIANFTVDNKVIKNITIDPKLGYGTDEEVAITLAKYNNGVLSDGKYSMRIEYRLNGVYTPILNENATVKKGHNNLNTVVIMGYAKKAEENDEDKVHSFVSMETPPTYPGGMDKFYAYIGENLKYPEEAKKSEIQGKVFLSFTVEKDGTVNDVKVDRRLGYGTDEEAVRVLKDSKKWNPGLLNGKPVRVKYNMPIQFSIRAKSNIEKNETYRMVHTEKISPETFFSQNQGLSDDKSPLVIIDGKTYDGKISDINSKNIASIDILKDIRSTALYGEKGKNGVILITTKKEPRIPTQQPIKN</sequence>
<comment type="similarity">
    <text evidence="2">Belongs to the TonB family.</text>
</comment>
<proteinExistence type="inferred from homology"/>
<evidence type="ECO:0000256" key="9">
    <source>
        <dbReference type="ARBA" id="ARBA00023136"/>
    </source>
</evidence>
<comment type="caution">
    <text evidence="12">The sequence shown here is derived from an EMBL/GenBank/DDBJ whole genome shotgun (WGS) entry which is preliminary data.</text>
</comment>
<feature type="transmembrane region" description="Helical" evidence="10">
    <location>
        <begin position="251"/>
        <end position="273"/>
    </location>
</feature>
<dbReference type="Gene3D" id="3.30.1150.10">
    <property type="match status" value="1"/>
</dbReference>
<feature type="transmembrane region" description="Helical" evidence="10">
    <location>
        <begin position="208"/>
        <end position="230"/>
    </location>
</feature>
<dbReference type="Gene3D" id="2.170.130.10">
    <property type="entry name" value="TonB-dependent receptor, plug domain"/>
    <property type="match status" value="1"/>
</dbReference>
<dbReference type="EMBL" id="SSHJ02000006">
    <property type="protein sequence ID" value="MFN0255945.1"/>
    <property type="molecule type" value="Genomic_DNA"/>
</dbReference>
<evidence type="ECO:0000256" key="4">
    <source>
        <dbReference type="ARBA" id="ARBA00022475"/>
    </source>
</evidence>